<dbReference type="AlphaFoldDB" id="A0A9W8G624"/>
<dbReference type="OrthoDB" id="5572064at2759"/>
<dbReference type="Proteomes" id="UP001151518">
    <property type="component" value="Unassembled WGS sequence"/>
</dbReference>
<sequence>MKIFDGQCAWFASNVPQAHINTWIADGGVHIRDPTKPQIHYYFSNQLDRDSLLLVRRDKVLYRSLWITDSSLSRTKQPLGAYVLGESSARPFKSPPSHRPLGRNNYYQDREHSVRDNMSETQSIVSSRHSASSLSHTRRQAVSRFTISMDQRTRNSILADAVDFTPNNNGFVAYKIPKLT</sequence>
<comment type="caution">
    <text evidence="1">The sequence shown here is derived from an EMBL/GenBank/DDBJ whole genome shotgun (WGS) entry which is preliminary data.</text>
</comment>
<name>A0A9W8G624_9FUNG</name>
<dbReference type="EMBL" id="JANBTW010000041">
    <property type="protein sequence ID" value="KAJ2676264.1"/>
    <property type="molecule type" value="Genomic_DNA"/>
</dbReference>
<evidence type="ECO:0000313" key="1">
    <source>
        <dbReference type="EMBL" id="KAJ2676264.1"/>
    </source>
</evidence>
<reference evidence="1" key="1">
    <citation type="submission" date="2022-07" db="EMBL/GenBank/DDBJ databases">
        <title>Phylogenomic reconstructions and comparative analyses of Kickxellomycotina fungi.</title>
        <authorList>
            <person name="Reynolds N.K."/>
            <person name="Stajich J.E."/>
            <person name="Barry K."/>
            <person name="Grigoriev I.V."/>
            <person name="Crous P."/>
            <person name="Smith M.E."/>
        </authorList>
    </citation>
    <scope>NUCLEOTIDE SEQUENCE</scope>
    <source>
        <strain evidence="1">NRRL 3115</strain>
    </source>
</reference>
<organism evidence="1 2">
    <name type="scientific">Coemansia spiralis</name>
    <dbReference type="NCBI Taxonomy" id="417178"/>
    <lineage>
        <taxon>Eukaryota</taxon>
        <taxon>Fungi</taxon>
        <taxon>Fungi incertae sedis</taxon>
        <taxon>Zoopagomycota</taxon>
        <taxon>Kickxellomycotina</taxon>
        <taxon>Kickxellomycetes</taxon>
        <taxon>Kickxellales</taxon>
        <taxon>Kickxellaceae</taxon>
        <taxon>Coemansia</taxon>
    </lineage>
</organism>
<gene>
    <name evidence="1" type="ORF">GGI25_003651</name>
</gene>
<protein>
    <submittedName>
        <fullName evidence="1">Uncharacterized protein</fullName>
    </submittedName>
</protein>
<accession>A0A9W8G624</accession>
<proteinExistence type="predicted"/>
<evidence type="ECO:0000313" key="2">
    <source>
        <dbReference type="Proteomes" id="UP001151518"/>
    </source>
</evidence>